<dbReference type="CDD" id="cd00371">
    <property type="entry name" value="HMA"/>
    <property type="match status" value="1"/>
</dbReference>
<dbReference type="InterPro" id="IPR017969">
    <property type="entry name" value="Heavy-metal-associated_CS"/>
</dbReference>
<dbReference type="InterPro" id="IPR036163">
    <property type="entry name" value="HMA_dom_sf"/>
</dbReference>
<keyword evidence="1" id="KW-0479">Metal-binding</keyword>
<comment type="caution">
    <text evidence="3">The sequence shown here is derived from an EMBL/GenBank/DDBJ whole genome shotgun (WGS) entry which is preliminary data.</text>
</comment>
<sequence length="73" mass="7883">MKKTFLLEDLDCAHCAAKIEDAVSKIDGVEKATVNFLKSNITVEAPEEAFSVIMKKAAKAVSKIEPDCTIKGV</sequence>
<protein>
    <submittedName>
        <fullName evidence="3">Heavy-metal-associated domain-containing protein</fullName>
    </submittedName>
</protein>
<dbReference type="GO" id="GO:0046872">
    <property type="term" value="F:metal ion binding"/>
    <property type="evidence" value="ECO:0007669"/>
    <property type="project" value="UniProtKB-KW"/>
</dbReference>
<dbReference type="RefSeq" id="WP_249313742.1">
    <property type="nucleotide sequence ID" value="NZ_JACRSU010000005.1"/>
</dbReference>
<evidence type="ECO:0000259" key="2">
    <source>
        <dbReference type="PROSITE" id="PS50846"/>
    </source>
</evidence>
<evidence type="ECO:0000313" key="3">
    <source>
        <dbReference type="EMBL" id="MBC8541726.1"/>
    </source>
</evidence>
<keyword evidence="4" id="KW-1185">Reference proteome</keyword>
<accession>A0A926DNR1</accession>
<dbReference type="Pfam" id="PF00403">
    <property type="entry name" value="HMA"/>
    <property type="match status" value="1"/>
</dbReference>
<dbReference type="AlphaFoldDB" id="A0A926DNR1"/>
<evidence type="ECO:0000313" key="4">
    <source>
        <dbReference type="Proteomes" id="UP000611762"/>
    </source>
</evidence>
<dbReference type="PROSITE" id="PS01047">
    <property type="entry name" value="HMA_1"/>
    <property type="match status" value="1"/>
</dbReference>
<dbReference type="PROSITE" id="PS50846">
    <property type="entry name" value="HMA_2"/>
    <property type="match status" value="1"/>
</dbReference>
<dbReference type="Proteomes" id="UP000611762">
    <property type="component" value="Unassembled WGS sequence"/>
</dbReference>
<reference evidence="3" key="1">
    <citation type="submission" date="2020-08" db="EMBL/GenBank/DDBJ databases">
        <title>Genome public.</title>
        <authorList>
            <person name="Liu C."/>
            <person name="Sun Q."/>
        </authorList>
    </citation>
    <scope>NUCLEOTIDE SEQUENCE</scope>
    <source>
        <strain evidence="3">H8</strain>
    </source>
</reference>
<dbReference type="EMBL" id="JACRSU010000005">
    <property type="protein sequence ID" value="MBC8541726.1"/>
    <property type="molecule type" value="Genomic_DNA"/>
</dbReference>
<feature type="domain" description="HMA" evidence="2">
    <location>
        <begin position="1"/>
        <end position="69"/>
    </location>
</feature>
<dbReference type="InterPro" id="IPR006121">
    <property type="entry name" value="HMA_dom"/>
</dbReference>
<name>A0A926DNR1_9FIRM</name>
<organism evidence="3 4">
    <name type="scientific">Congzhengia minquanensis</name>
    <dbReference type="NCBI Taxonomy" id="2763657"/>
    <lineage>
        <taxon>Bacteria</taxon>
        <taxon>Bacillati</taxon>
        <taxon>Bacillota</taxon>
        <taxon>Clostridia</taxon>
        <taxon>Eubacteriales</taxon>
        <taxon>Oscillospiraceae</taxon>
        <taxon>Congzhengia</taxon>
    </lineage>
</organism>
<dbReference type="SUPFAM" id="SSF55008">
    <property type="entry name" value="HMA, heavy metal-associated domain"/>
    <property type="match status" value="1"/>
</dbReference>
<evidence type="ECO:0000256" key="1">
    <source>
        <dbReference type="ARBA" id="ARBA00022723"/>
    </source>
</evidence>
<gene>
    <name evidence="3" type="ORF">H8698_12130</name>
</gene>
<dbReference type="Gene3D" id="3.30.70.100">
    <property type="match status" value="1"/>
</dbReference>
<proteinExistence type="predicted"/>